<evidence type="ECO:0000313" key="8">
    <source>
        <dbReference type="Proteomes" id="UP001165584"/>
    </source>
</evidence>
<evidence type="ECO:0000256" key="3">
    <source>
        <dbReference type="ARBA" id="ARBA00023125"/>
    </source>
</evidence>
<dbReference type="SMART" id="SM00342">
    <property type="entry name" value="HTH_ARAC"/>
    <property type="match status" value="1"/>
</dbReference>
<evidence type="ECO:0000256" key="2">
    <source>
        <dbReference type="ARBA" id="ARBA00023015"/>
    </source>
</evidence>
<dbReference type="PANTHER" id="PTHR46796">
    <property type="entry name" value="HTH-TYPE TRANSCRIPTIONAL ACTIVATOR RHAS-RELATED"/>
    <property type="match status" value="1"/>
</dbReference>
<keyword evidence="3" id="KW-0238">DNA-binding</keyword>
<evidence type="ECO:0000313" key="7">
    <source>
        <dbReference type="EMBL" id="MCS5719064.1"/>
    </source>
</evidence>
<evidence type="ECO:0000256" key="1">
    <source>
        <dbReference type="ARBA" id="ARBA00022490"/>
    </source>
</evidence>
<dbReference type="InterPro" id="IPR037923">
    <property type="entry name" value="HTH-like"/>
</dbReference>
<name>A0ABT2GS62_9MICO</name>
<dbReference type="Pfam" id="PF12833">
    <property type="entry name" value="HTH_18"/>
    <property type="match status" value="1"/>
</dbReference>
<dbReference type="PRINTS" id="PR00032">
    <property type="entry name" value="HTHARAC"/>
</dbReference>
<dbReference type="RefSeq" id="WP_259508533.1">
    <property type="nucleotide sequence ID" value="NZ_JANLCM010000002.1"/>
</dbReference>
<dbReference type="PANTHER" id="PTHR46796:SF13">
    <property type="entry name" value="HTH-TYPE TRANSCRIPTIONAL ACTIVATOR RHAS"/>
    <property type="match status" value="1"/>
</dbReference>
<dbReference type="InterPro" id="IPR020449">
    <property type="entry name" value="Tscrpt_reg_AraC-type_HTH"/>
</dbReference>
<keyword evidence="2" id="KW-0805">Transcription regulation</keyword>
<dbReference type="Gene3D" id="2.60.120.10">
    <property type="entry name" value="Jelly Rolls"/>
    <property type="match status" value="1"/>
</dbReference>
<dbReference type="PROSITE" id="PS00041">
    <property type="entry name" value="HTH_ARAC_FAMILY_1"/>
    <property type="match status" value="1"/>
</dbReference>
<dbReference type="EMBL" id="JANLCM010000002">
    <property type="protein sequence ID" value="MCS5719064.1"/>
    <property type="molecule type" value="Genomic_DNA"/>
</dbReference>
<dbReference type="InterPro" id="IPR003313">
    <property type="entry name" value="AraC-bd"/>
</dbReference>
<evidence type="ECO:0000259" key="6">
    <source>
        <dbReference type="PROSITE" id="PS01124"/>
    </source>
</evidence>
<keyword evidence="1" id="KW-0963">Cytoplasm</keyword>
<reference evidence="7" key="1">
    <citation type="submission" date="2022-08" db="EMBL/GenBank/DDBJ databases">
        <authorList>
            <person name="Deng Y."/>
            <person name="Han X.-F."/>
            <person name="Zhang Y.-Q."/>
        </authorList>
    </citation>
    <scope>NUCLEOTIDE SEQUENCE</scope>
    <source>
        <strain evidence="7">CPCC 205763</strain>
    </source>
</reference>
<gene>
    <name evidence="7" type="ORF">N1027_13055</name>
</gene>
<dbReference type="CDD" id="cd06986">
    <property type="entry name" value="cupin_MmsR-like_N"/>
    <property type="match status" value="1"/>
</dbReference>
<sequence length="288" mass="31883">MLISDGFPNQRMLVLPRPRVRDYLQNAGSAQLVVTDCGYFPRAKHHGQVRKAPIGQLVVLVCVEGRGWCETRAGRFDVSASEAVILPPGEPHSYGADHDDPWTLWWYHVTGSDVDTFARVAGLSSQKPVRPVRNIYHVVSLMTEVVAWMERDSTTPSLLAAAGAAWHALTLFAAERQGAADSADIIEQAADYIRTNLAEQLTVAELAAMSSLSGSHFGALFKRHIGSPVVQYQTMLRMAKARELLDTTQSPVATIAREVGYPDSFYFARQFKKIHGVPPRDYRNQHKG</sequence>
<dbReference type="InterPro" id="IPR014710">
    <property type="entry name" value="RmlC-like_jellyroll"/>
</dbReference>
<protein>
    <submittedName>
        <fullName evidence="7">AraC family transcriptional regulator</fullName>
    </submittedName>
</protein>
<dbReference type="PROSITE" id="PS01124">
    <property type="entry name" value="HTH_ARAC_FAMILY_2"/>
    <property type="match status" value="1"/>
</dbReference>
<dbReference type="InterPro" id="IPR009057">
    <property type="entry name" value="Homeodomain-like_sf"/>
</dbReference>
<feature type="domain" description="HTH araC/xylS-type" evidence="6">
    <location>
        <begin position="187"/>
        <end position="285"/>
    </location>
</feature>
<dbReference type="InterPro" id="IPR018062">
    <property type="entry name" value="HTH_AraC-typ_CS"/>
</dbReference>
<proteinExistence type="predicted"/>
<dbReference type="InterPro" id="IPR050204">
    <property type="entry name" value="AraC_XylS_family_regulators"/>
</dbReference>
<dbReference type="InterPro" id="IPR018060">
    <property type="entry name" value="HTH_AraC"/>
</dbReference>
<organism evidence="7 8">
    <name type="scientific">Herbiconiux aconitum</name>
    <dbReference type="NCBI Taxonomy" id="2970913"/>
    <lineage>
        <taxon>Bacteria</taxon>
        <taxon>Bacillati</taxon>
        <taxon>Actinomycetota</taxon>
        <taxon>Actinomycetes</taxon>
        <taxon>Micrococcales</taxon>
        <taxon>Microbacteriaceae</taxon>
        <taxon>Herbiconiux</taxon>
    </lineage>
</organism>
<keyword evidence="4" id="KW-0010">Activator</keyword>
<dbReference type="SUPFAM" id="SSF46689">
    <property type="entry name" value="Homeodomain-like"/>
    <property type="match status" value="2"/>
</dbReference>
<evidence type="ECO:0000256" key="5">
    <source>
        <dbReference type="ARBA" id="ARBA00023163"/>
    </source>
</evidence>
<dbReference type="SUPFAM" id="SSF51215">
    <property type="entry name" value="Regulatory protein AraC"/>
    <property type="match status" value="1"/>
</dbReference>
<keyword evidence="8" id="KW-1185">Reference proteome</keyword>
<dbReference type="Proteomes" id="UP001165584">
    <property type="component" value="Unassembled WGS sequence"/>
</dbReference>
<dbReference type="Gene3D" id="1.10.10.60">
    <property type="entry name" value="Homeodomain-like"/>
    <property type="match status" value="2"/>
</dbReference>
<evidence type="ECO:0000256" key="4">
    <source>
        <dbReference type="ARBA" id="ARBA00023159"/>
    </source>
</evidence>
<accession>A0ABT2GS62</accession>
<dbReference type="Pfam" id="PF02311">
    <property type="entry name" value="AraC_binding"/>
    <property type="match status" value="1"/>
</dbReference>
<comment type="caution">
    <text evidence="7">The sequence shown here is derived from an EMBL/GenBank/DDBJ whole genome shotgun (WGS) entry which is preliminary data.</text>
</comment>
<keyword evidence="5" id="KW-0804">Transcription</keyword>